<dbReference type="GeneID" id="19211504"/>
<dbReference type="EMBL" id="JH711583">
    <property type="protein sequence ID" value="EIW77674.1"/>
    <property type="molecule type" value="Genomic_DNA"/>
</dbReference>
<evidence type="ECO:0000313" key="1">
    <source>
        <dbReference type="EMBL" id="EIW77674.1"/>
    </source>
</evidence>
<keyword evidence="2" id="KW-1185">Reference proteome</keyword>
<evidence type="ECO:0000313" key="2">
    <source>
        <dbReference type="Proteomes" id="UP000053558"/>
    </source>
</evidence>
<reference evidence="2" key="1">
    <citation type="journal article" date="2012" name="Science">
        <title>The Paleozoic origin of enzymatic lignin decomposition reconstructed from 31 fungal genomes.</title>
        <authorList>
            <person name="Floudas D."/>
            <person name="Binder M."/>
            <person name="Riley R."/>
            <person name="Barry K."/>
            <person name="Blanchette R.A."/>
            <person name="Henrissat B."/>
            <person name="Martinez A.T."/>
            <person name="Otillar R."/>
            <person name="Spatafora J.W."/>
            <person name="Yadav J.S."/>
            <person name="Aerts A."/>
            <person name="Benoit I."/>
            <person name="Boyd A."/>
            <person name="Carlson A."/>
            <person name="Copeland A."/>
            <person name="Coutinho P.M."/>
            <person name="de Vries R.P."/>
            <person name="Ferreira P."/>
            <person name="Findley K."/>
            <person name="Foster B."/>
            <person name="Gaskell J."/>
            <person name="Glotzer D."/>
            <person name="Gorecki P."/>
            <person name="Heitman J."/>
            <person name="Hesse C."/>
            <person name="Hori C."/>
            <person name="Igarashi K."/>
            <person name="Jurgens J.A."/>
            <person name="Kallen N."/>
            <person name="Kersten P."/>
            <person name="Kohler A."/>
            <person name="Kuees U."/>
            <person name="Kumar T.K.A."/>
            <person name="Kuo A."/>
            <person name="LaButti K."/>
            <person name="Larrondo L.F."/>
            <person name="Lindquist E."/>
            <person name="Ling A."/>
            <person name="Lombard V."/>
            <person name="Lucas S."/>
            <person name="Lundell T."/>
            <person name="Martin R."/>
            <person name="McLaughlin D.J."/>
            <person name="Morgenstern I."/>
            <person name="Morin E."/>
            <person name="Murat C."/>
            <person name="Nagy L.G."/>
            <person name="Nolan M."/>
            <person name="Ohm R.A."/>
            <person name="Patyshakuliyeva A."/>
            <person name="Rokas A."/>
            <person name="Ruiz-Duenas F.J."/>
            <person name="Sabat G."/>
            <person name="Salamov A."/>
            <person name="Samejima M."/>
            <person name="Schmutz J."/>
            <person name="Slot J.C."/>
            <person name="St John F."/>
            <person name="Stenlid J."/>
            <person name="Sun H."/>
            <person name="Sun S."/>
            <person name="Syed K."/>
            <person name="Tsang A."/>
            <person name="Wiebenga A."/>
            <person name="Young D."/>
            <person name="Pisabarro A."/>
            <person name="Eastwood D.C."/>
            <person name="Martin F."/>
            <person name="Cullen D."/>
            <person name="Grigoriev I.V."/>
            <person name="Hibbett D.S."/>
        </authorList>
    </citation>
    <scope>NUCLEOTIDE SEQUENCE [LARGE SCALE GENOMIC DNA]</scope>
    <source>
        <strain evidence="2">RWD-64-598 SS2</strain>
    </source>
</reference>
<dbReference type="RefSeq" id="XP_007772052.1">
    <property type="nucleotide sequence ID" value="XM_007773862.1"/>
</dbReference>
<sequence length="85" mass="9374">MDFEGDACSSALTCWCCIERKIRAGGDGKGELEWIAYQWNDQGQVFSQPTPVKLVHKRASVHSLLALAIHVRRISGGYNALVLSL</sequence>
<proteinExistence type="predicted"/>
<organism evidence="1 2">
    <name type="scientific">Coniophora puteana (strain RWD-64-598)</name>
    <name type="common">Brown rot fungus</name>
    <dbReference type="NCBI Taxonomy" id="741705"/>
    <lineage>
        <taxon>Eukaryota</taxon>
        <taxon>Fungi</taxon>
        <taxon>Dikarya</taxon>
        <taxon>Basidiomycota</taxon>
        <taxon>Agaricomycotina</taxon>
        <taxon>Agaricomycetes</taxon>
        <taxon>Agaricomycetidae</taxon>
        <taxon>Boletales</taxon>
        <taxon>Coniophorineae</taxon>
        <taxon>Coniophoraceae</taxon>
        <taxon>Coniophora</taxon>
    </lineage>
</organism>
<comment type="caution">
    <text evidence="1">The sequence shown here is derived from an EMBL/GenBank/DDBJ whole genome shotgun (WGS) entry which is preliminary data.</text>
</comment>
<gene>
    <name evidence="1" type="ORF">CONPUDRAFT_92100</name>
</gene>
<accession>A0A5M3MFY2</accession>
<dbReference type="Proteomes" id="UP000053558">
    <property type="component" value="Unassembled WGS sequence"/>
</dbReference>
<name>A0A5M3MFY2_CONPW</name>
<dbReference type="KEGG" id="cput:CONPUDRAFT_92100"/>
<protein>
    <submittedName>
        <fullName evidence="1">Uncharacterized protein</fullName>
    </submittedName>
</protein>
<dbReference type="AlphaFoldDB" id="A0A5M3MFY2"/>